<reference evidence="1 2" key="1">
    <citation type="submission" date="2018-12" db="EMBL/GenBank/DDBJ databases">
        <title>Dyella dinghuensis sp. nov. DHOA06 and Dyella choica sp. nov. 4M-K27, isolated from forest soil.</title>
        <authorList>
            <person name="Qiu L.-H."/>
            <person name="Gao Z.-H."/>
        </authorList>
    </citation>
    <scope>NUCLEOTIDE SEQUENCE [LARGE SCALE GENOMIC DNA]</scope>
    <source>
        <strain evidence="1 2">4M-K27</strain>
    </source>
</reference>
<dbReference type="RefSeq" id="WP_126684602.1">
    <property type="nucleotide sequence ID" value="NZ_RYYV01000006.1"/>
</dbReference>
<evidence type="ECO:0000313" key="2">
    <source>
        <dbReference type="Proteomes" id="UP000274358"/>
    </source>
</evidence>
<dbReference type="EMBL" id="RYYV01000006">
    <property type="protein sequence ID" value="RUL76038.1"/>
    <property type="molecule type" value="Genomic_DNA"/>
</dbReference>
<name>A0A3S0S0J2_9GAMM</name>
<keyword evidence="2" id="KW-1185">Reference proteome</keyword>
<gene>
    <name evidence="1" type="ORF">EKH80_09985</name>
</gene>
<dbReference type="Proteomes" id="UP000274358">
    <property type="component" value="Unassembled WGS sequence"/>
</dbReference>
<sequence>MALFSGSVFAVPIKVIIPLTIARLPPALFTSVQITGYRVDGRTIPIPRAPALTQGESYATPLLELGDRSVQDEFQFRLLGGIRARNSVPGQDNVIVPFRVRYTVRLAQIGASVVGSITTIEDRVETEHIQGGIPLAHHIQTVSIPLQESPVFNNNGRLNIPVEVGFTANNVNAAVPLLLPDLLSQ</sequence>
<comment type="caution">
    <text evidence="1">The sequence shown here is derived from an EMBL/GenBank/DDBJ whole genome shotgun (WGS) entry which is preliminary data.</text>
</comment>
<proteinExistence type="predicted"/>
<accession>A0A3S0S0J2</accession>
<organism evidence="1 2">
    <name type="scientific">Dyella choica</name>
    <dbReference type="NCBI Taxonomy" id="1927959"/>
    <lineage>
        <taxon>Bacteria</taxon>
        <taxon>Pseudomonadati</taxon>
        <taxon>Pseudomonadota</taxon>
        <taxon>Gammaproteobacteria</taxon>
        <taxon>Lysobacterales</taxon>
        <taxon>Rhodanobacteraceae</taxon>
        <taxon>Dyella</taxon>
    </lineage>
</organism>
<dbReference type="AlphaFoldDB" id="A0A3S0S0J2"/>
<evidence type="ECO:0000313" key="1">
    <source>
        <dbReference type="EMBL" id="RUL76038.1"/>
    </source>
</evidence>
<protein>
    <submittedName>
        <fullName evidence="1">Uncharacterized protein</fullName>
    </submittedName>
</protein>